<dbReference type="EMBL" id="HBIV01005467">
    <property type="protein sequence ID" value="CAE0649885.1"/>
    <property type="molecule type" value="Transcribed_RNA"/>
</dbReference>
<dbReference type="GO" id="GO:0003924">
    <property type="term" value="F:GTPase activity"/>
    <property type="evidence" value="ECO:0007669"/>
    <property type="project" value="InterPro"/>
</dbReference>
<dbReference type="InterPro" id="IPR027417">
    <property type="entry name" value="P-loop_NTPase"/>
</dbReference>
<keyword evidence="1" id="KW-0547">Nucleotide-binding</keyword>
<accession>A0A6V3JFS7</accession>
<proteinExistence type="predicted"/>
<dbReference type="SUPFAM" id="SSF52540">
    <property type="entry name" value="P-loop containing nucleoside triphosphate hydrolases"/>
    <property type="match status" value="1"/>
</dbReference>
<dbReference type="GO" id="GO:0005525">
    <property type="term" value="F:GTP binding"/>
    <property type="evidence" value="ECO:0007669"/>
    <property type="project" value="InterPro"/>
</dbReference>
<evidence type="ECO:0008006" key="7">
    <source>
        <dbReference type="Google" id="ProtNLM"/>
    </source>
</evidence>
<evidence type="ECO:0000313" key="3">
    <source>
        <dbReference type="EMBL" id="CAE0649884.1"/>
    </source>
</evidence>
<evidence type="ECO:0000256" key="1">
    <source>
        <dbReference type="ARBA" id="ARBA00022741"/>
    </source>
</evidence>
<protein>
    <recommendedName>
        <fullName evidence="7">Ras-related protein Rab</fullName>
    </recommendedName>
</protein>
<dbReference type="PANTHER" id="PTHR47978">
    <property type="match status" value="1"/>
</dbReference>
<dbReference type="EMBL" id="HBIV01005469">
    <property type="protein sequence ID" value="CAE0649888.1"/>
    <property type="molecule type" value="Transcribed_RNA"/>
</dbReference>
<name>A0A6V3JFS7_9EUKA</name>
<dbReference type="SMART" id="SM00174">
    <property type="entry name" value="RHO"/>
    <property type="match status" value="1"/>
</dbReference>
<dbReference type="EMBL" id="HBIV01005466">
    <property type="protein sequence ID" value="CAE0649884.1"/>
    <property type="molecule type" value="Transcribed_RNA"/>
</dbReference>
<evidence type="ECO:0000313" key="6">
    <source>
        <dbReference type="EMBL" id="CAE0649888.1"/>
    </source>
</evidence>
<dbReference type="CDD" id="cd00154">
    <property type="entry name" value="Rab"/>
    <property type="match status" value="1"/>
</dbReference>
<dbReference type="PROSITE" id="PS51420">
    <property type="entry name" value="RHO"/>
    <property type="match status" value="1"/>
</dbReference>
<evidence type="ECO:0000313" key="4">
    <source>
        <dbReference type="EMBL" id="CAE0649885.1"/>
    </source>
</evidence>
<evidence type="ECO:0000313" key="2">
    <source>
        <dbReference type="EMBL" id="CAE0649883.1"/>
    </source>
</evidence>
<organism evidence="2">
    <name type="scientific">Lotharella globosa</name>
    <dbReference type="NCBI Taxonomy" id="91324"/>
    <lineage>
        <taxon>Eukaryota</taxon>
        <taxon>Sar</taxon>
        <taxon>Rhizaria</taxon>
        <taxon>Cercozoa</taxon>
        <taxon>Chlorarachniophyceae</taxon>
        <taxon>Lotharella</taxon>
    </lineage>
</organism>
<dbReference type="SMART" id="SM00173">
    <property type="entry name" value="RAS"/>
    <property type="match status" value="1"/>
</dbReference>
<dbReference type="PRINTS" id="PR00449">
    <property type="entry name" value="RASTRNSFRMNG"/>
</dbReference>
<dbReference type="SMART" id="SM00175">
    <property type="entry name" value="RAB"/>
    <property type="match status" value="1"/>
</dbReference>
<dbReference type="EMBL" id="HBIV01005468">
    <property type="protein sequence ID" value="CAE0649887.1"/>
    <property type="molecule type" value="Transcribed_RNA"/>
</dbReference>
<sequence>MSDPNRPLRINAILLGNPGVGKSTLGTASTQPNFKFDPKRHIASIGVDFTIKSVTHGKEELKMMIWDTGNGRGIVRTSIAVYRVADVVMICFDLSDRDSFKSVERWADDVQKNAPEAVTVLLGTKADLRETTSNKPAVVNFEEGVGLAAKIGAHKYLEVSSKTKEGIDDMFDDQLIEKALELAKRKRHKQSRQSKWIGTKTLSKNLSKEGIAGHGPSSSSCTLL</sequence>
<evidence type="ECO:0000313" key="5">
    <source>
        <dbReference type="EMBL" id="CAE0649887.1"/>
    </source>
</evidence>
<dbReference type="PROSITE" id="PS51419">
    <property type="entry name" value="RAB"/>
    <property type="match status" value="1"/>
</dbReference>
<dbReference type="EMBL" id="HBIV01005465">
    <property type="protein sequence ID" value="CAE0649883.1"/>
    <property type="molecule type" value="Transcribed_RNA"/>
</dbReference>
<dbReference type="AlphaFoldDB" id="A0A6V3JFS7"/>
<reference evidence="2" key="1">
    <citation type="submission" date="2021-01" db="EMBL/GenBank/DDBJ databases">
        <authorList>
            <person name="Corre E."/>
            <person name="Pelletier E."/>
            <person name="Niang G."/>
            <person name="Scheremetjew M."/>
            <person name="Finn R."/>
            <person name="Kale V."/>
            <person name="Holt S."/>
            <person name="Cochrane G."/>
            <person name="Meng A."/>
            <person name="Brown T."/>
            <person name="Cohen L."/>
        </authorList>
    </citation>
    <scope>NUCLEOTIDE SEQUENCE</scope>
    <source>
        <strain evidence="2">CCCM811</strain>
    </source>
</reference>
<dbReference type="Gene3D" id="3.40.50.300">
    <property type="entry name" value="P-loop containing nucleotide triphosphate hydrolases"/>
    <property type="match status" value="1"/>
</dbReference>
<dbReference type="Pfam" id="PF00071">
    <property type="entry name" value="Ras"/>
    <property type="match status" value="1"/>
</dbReference>
<gene>
    <name evidence="2" type="ORF">LGLO00237_LOCUS3917</name>
    <name evidence="3" type="ORF">LGLO00237_LOCUS3918</name>
    <name evidence="4" type="ORF">LGLO00237_LOCUS3919</name>
    <name evidence="5" type="ORF">LGLO00237_LOCUS3920</name>
    <name evidence="6" type="ORF">LGLO00237_LOCUS3921</name>
</gene>
<dbReference type="InterPro" id="IPR001806">
    <property type="entry name" value="Small_GTPase"/>
</dbReference>